<feature type="signal peptide" evidence="2">
    <location>
        <begin position="1"/>
        <end position="19"/>
    </location>
</feature>
<evidence type="ECO:0000259" key="3">
    <source>
        <dbReference type="PROSITE" id="PS50240"/>
    </source>
</evidence>
<feature type="domain" description="Peptidase S1" evidence="3">
    <location>
        <begin position="56"/>
        <end position="154"/>
    </location>
</feature>
<gene>
    <name evidence="4" type="ORF">g.27175</name>
</gene>
<dbReference type="AlphaFoldDB" id="A0A1B6KZS4"/>
<protein>
    <recommendedName>
        <fullName evidence="3">Peptidase S1 domain-containing protein</fullName>
    </recommendedName>
</protein>
<evidence type="ECO:0000256" key="2">
    <source>
        <dbReference type="SAM" id="SignalP"/>
    </source>
</evidence>
<name>A0A1B6KZS4_9HEMI</name>
<proteinExistence type="predicted"/>
<keyword evidence="2" id="KW-0732">Signal</keyword>
<organism evidence="4">
    <name type="scientific">Graphocephala atropunctata</name>
    <dbReference type="NCBI Taxonomy" id="36148"/>
    <lineage>
        <taxon>Eukaryota</taxon>
        <taxon>Metazoa</taxon>
        <taxon>Ecdysozoa</taxon>
        <taxon>Arthropoda</taxon>
        <taxon>Hexapoda</taxon>
        <taxon>Insecta</taxon>
        <taxon>Pterygota</taxon>
        <taxon>Neoptera</taxon>
        <taxon>Paraneoptera</taxon>
        <taxon>Hemiptera</taxon>
        <taxon>Auchenorrhyncha</taxon>
        <taxon>Membracoidea</taxon>
        <taxon>Cicadellidae</taxon>
        <taxon>Cicadellinae</taxon>
        <taxon>Cicadellini</taxon>
        <taxon>Graphocephala</taxon>
    </lineage>
</organism>
<dbReference type="Pfam" id="PF00089">
    <property type="entry name" value="Trypsin"/>
    <property type="match status" value="1"/>
</dbReference>
<evidence type="ECO:0000256" key="1">
    <source>
        <dbReference type="ARBA" id="ARBA00023157"/>
    </source>
</evidence>
<dbReference type="EMBL" id="GEBQ01023025">
    <property type="protein sequence ID" value="JAT16952.1"/>
    <property type="molecule type" value="Transcribed_RNA"/>
</dbReference>
<reference evidence="4" key="1">
    <citation type="submission" date="2015-11" db="EMBL/GenBank/DDBJ databases">
        <title>De novo transcriptome assembly of four potential Pierce s Disease insect vectors from Arizona vineyards.</title>
        <authorList>
            <person name="Tassone E.E."/>
        </authorList>
    </citation>
    <scope>NUCLEOTIDE SEQUENCE</scope>
</reference>
<dbReference type="PANTHER" id="PTHR24252">
    <property type="entry name" value="ACROSIN-RELATED"/>
    <property type="match status" value="1"/>
</dbReference>
<dbReference type="GO" id="GO:0004252">
    <property type="term" value="F:serine-type endopeptidase activity"/>
    <property type="evidence" value="ECO:0007669"/>
    <property type="project" value="InterPro"/>
</dbReference>
<dbReference type="GO" id="GO:0006508">
    <property type="term" value="P:proteolysis"/>
    <property type="evidence" value="ECO:0007669"/>
    <property type="project" value="InterPro"/>
</dbReference>
<dbReference type="PANTHER" id="PTHR24252:SF19">
    <property type="entry name" value="ACROSIN ISOFORM X1"/>
    <property type="match status" value="1"/>
</dbReference>
<dbReference type="PROSITE" id="PS50240">
    <property type="entry name" value="TRYPSIN_DOM"/>
    <property type="match status" value="1"/>
</dbReference>
<accession>A0A1B6KZS4</accession>
<feature type="chain" id="PRO_5008586991" description="Peptidase S1 domain-containing protein" evidence="2">
    <location>
        <begin position="20"/>
        <end position="154"/>
    </location>
</feature>
<evidence type="ECO:0000313" key="4">
    <source>
        <dbReference type="EMBL" id="JAT16952.1"/>
    </source>
</evidence>
<dbReference type="InterPro" id="IPR001254">
    <property type="entry name" value="Trypsin_dom"/>
</dbReference>
<sequence>MWAAPLLLAVLINRQYVFCEMIDTSTVITVNEGLQTHKSYPLVNDKKCGQVFLNRIVGGKDAQLGQYPWIVQIIIGVMDDDTLLPFLYVYICGGVILNNLYVSTAAHCFSKNDTYLMGVALGEHTTSQDPDCELGVCAPRVQYRSIQKLIRHPD</sequence>
<feature type="non-terminal residue" evidence="4">
    <location>
        <position position="154"/>
    </location>
</feature>
<dbReference type="SUPFAM" id="SSF50494">
    <property type="entry name" value="Trypsin-like serine proteases"/>
    <property type="match status" value="1"/>
</dbReference>
<dbReference type="InterPro" id="IPR009003">
    <property type="entry name" value="Peptidase_S1_PA"/>
</dbReference>
<keyword evidence="1" id="KW-1015">Disulfide bond</keyword>
<dbReference type="InterPro" id="IPR043504">
    <property type="entry name" value="Peptidase_S1_PA_chymotrypsin"/>
</dbReference>
<dbReference type="Gene3D" id="2.40.10.10">
    <property type="entry name" value="Trypsin-like serine proteases"/>
    <property type="match status" value="2"/>
</dbReference>
<dbReference type="GO" id="GO:0007340">
    <property type="term" value="P:acrosome reaction"/>
    <property type="evidence" value="ECO:0007669"/>
    <property type="project" value="TreeGrafter"/>
</dbReference>